<sequence length="275" mass="28933">MQRGRARRLRRHRAARVLPAAAHRQRAAGDTPGPVEDAADPADDAPAAGAVSAALSVRALRYRWPRAAADTLAVEAWDVGSGETVFLHGPSGGGKSTLLGLLAGVLVARAGRVEVLGQDWAALPAGRRDAFRADHVGYVFQQFNLLPYLSVLDNVLLPCRFSALRRARAGAGAAEALLARIGLPPAAWPRPAAELSVGQQQRVAAARALIGAPELVICDEPTSALDAPLRDAFLDLLLDAVHEAGSTLVFVSHDQGLAGRFDRRVALAELNGAAR</sequence>
<evidence type="ECO:0000256" key="1">
    <source>
        <dbReference type="ARBA" id="ARBA00022475"/>
    </source>
</evidence>
<feature type="compositionally biased region" description="Basic residues" evidence="4">
    <location>
        <begin position="1"/>
        <end position="15"/>
    </location>
</feature>
<comment type="caution">
    <text evidence="6">The sequence shown here is derived from an EMBL/GenBank/DDBJ whole genome shotgun (WGS) entry which is preliminary data.</text>
</comment>
<keyword evidence="7" id="KW-1185">Reference proteome</keyword>
<dbReference type="SUPFAM" id="SSF52540">
    <property type="entry name" value="P-loop containing nucleoside triphosphate hydrolases"/>
    <property type="match status" value="1"/>
</dbReference>
<keyword evidence="3 6" id="KW-0067">ATP-binding</keyword>
<dbReference type="InterPro" id="IPR003593">
    <property type="entry name" value="AAA+_ATPase"/>
</dbReference>
<keyword evidence="1" id="KW-1003">Cell membrane</keyword>
<dbReference type="Pfam" id="PF00005">
    <property type="entry name" value="ABC_tran"/>
    <property type="match status" value="1"/>
</dbReference>
<gene>
    <name evidence="6" type="ORF">CKO43_05840</name>
</gene>
<dbReference type="InterPro" id="IPR003439">
    <property type="entry name" value="ABC_transporter-like_ATP-bd"/>
</dbReference>
<dbReference type="Proteomes" id="UP001041814">
    <property type="component" value="Unassembled WGS sequence"/>
</dbReference>
<reference evidence="6" key="2">
    <citation type="journal article" date="2020" name="Microorganisms">
        <title>Osmotic Adaptation and Compatible Solute Biosynthesis of Phototrophic Bacteria as Revealed from Genome Analyses.</title>
        <authorList>
            <person name="Imhoff J.F."/>
            <person name="Rahn T."/>
            <person name="Kunzel S."/>
            <person name="Keller A."/>
            <person name="Neulinger S.C."/>
        </authorList>
    </citation>
    <scope>NUCLEOTIDE SEQUENCE</scope>
    <source>
        <strain evidence="6">IM 151</strain>
    </source>
</reference>
<evidence type="ECO:0000256" key="2">
    <source>
        <dbReference type="ARBA" id="ARBA00022741"/>
    </source>
</evidence>
<name>A0ABS1DS31_RUBGE</name>
<dbReference type="InterPro" id="IPR027417">
    <property type="entry name" value="P-loop_NTPase"/>
</dbReference>
<accession>A0ABS1DS31</accession>
<keyword evidence="1" id="KW-0472">Membrane</keyword>
<dbReference type="SMART" id="SM00382">
    <property type="entry name" value="AAA"/>
    <property type="match status" value="1"/>
</dbReference>
<dbReference type="PANTHER" id="PTHR24220:SF611">
    <property type="entry name" value="ATP-BINDING COMPONENT OF ABC TRANSPORTER-RELATED"/>
    <property type="match status" value="1"/>
</dbReference>
<dbReference type="EMBL" id="NRRU01000015">
    <property type="protein sequence ID" value="MBK1712298.1"/>
    <property type="molecule type" value="Genomic_DNA"/>
</dbReference>
<feature type="region of interest" description="Disordered" evidence="4">
    <location>
        <begin position="1"/>
        <end position="44"/>
    </location>
</feature>
<protein>
    <submittedName>
        <fullName evidence="6">Methionine ABC transporter ATP-binding protein</fullName>
    </submittedName>
</protein>
<dbReference type="InterPro" id="IPR015854">
    <property type="entry name" value="ABC_transpr_LolD-like"/>
</dbReference>
<dbReference type="Gene3D" id="3.40.50.300">
    <property type="entry name" value="P-loop containing nucleotide triphosphate hydrolases"/>
    <property type="match status" value="1"/>
</dbReference>
<evidence type="ECO:0000256" key="4">
    <source>
        <dbReference type="SAM" id="MobiDB-lite"/>
    </source>
</evidence>
<dbReference type="PANTHER" id="PTHR24220">
    <property type="entry name" value="IMPORT ATP-BINDING PROTEIN"/>
    <property type="match status" value="1"/>
</dbReference>
<organism evidence="6 7">
    <name type="scientific">Rubrivivax gelatinosus</name>
    <name type="common">Rhodocyclus gelatinosus</name>
    <name type="synonym">Rhodopseudomonas gelatinosa</name>
    <dbReference type="NCBI Taxonomy" id="28068"/>
    <lineage>
        <taxon>Bacteria</taxon>
        <taxon>Pseudomonadati</taxon>
        <taxon>Pseudomonadota</taxon>
        <taxon>Betaproteobacteria</taxon>
        <taxon>Burkholderiales</taxon>
        <taxon>Sphaerotilaceae</taxon>
        <taxon>Rubrivivax</taxon>
    </lineage>
</organism>
<keyword evidence="2" id="KW-0547">Nucleotide-binding</keyword>
<dbReference type="PROSITE" id="PS50893">
    <property type="entry name" value="ABC_TRANSPORTER_2"/>
    <property type="match status" value="1"/>
</dbReference>
<evidence type="ECO:0000256" key="3">
    <source>
        <dbReference type="ARBA" id="ARBA00022840"/>
    </source>
</evidence>
<reference evidence="6" key="1">
    <citation type="submission" date="2017-08" db="EMBL/GenBank/DDBJ databases">
        <authorList>
            <person name="Imhoff J.F."/>
            <person name="Rahn T."/>
            <person name="Kuenzel S."/>
            <person name="Neulinger S.C."/>
        </authorList>
    </citation>
    <scope>NUCLEOTIDE SEQUENCE</scope>
    <source>
        <strain evidence="6">IM 151</strain>
    </source>
</reference>
<feature type="domain" description="ABC transporter" evidence="5">
    <location>
        <begin position="55"/>
        <end position="274"/>
    </location>
</feature>
<proteinExistence type="predicted"/>
<evidence type="ECO:0000313" key="6">
    <source>
        <dbReference type="EMBL" id="MBK1712298.1"/>
    </source>
</evidence>
<dbReference type="GO" id="GO:0005524">
    <property type="term" value="F:ATP binding"/>
    <property type="evidence" value="ECO:0007669"/>
    <property type="project" value="UniProtKB-KW"/>
</dbReference>
<evidence type="ECO:0000259" key="5">
    <source>
        <dbReference type="PROSITE" id="PS50893"/>
    </source>
</evidence>
<evidence type="ECO:0000313" key="7">
    <source>
        <dbReference type="Proteomes" id="UP001041814"/>
    </source>
</evidence>